<proteinExistence type="predicted"/>
<gene>
    <name evidence="2" type="primary">LOC105037185</name>
</gene>
<evidence type="ECO:0000313" key="1">
    <source>
        <dbReference type="Proteomes" id="UP000504607"/>
    </source>
</evidence>
<dbReference type="AlphaFoldDB" id="A0A6I9QMY3"/>
<dbReference type="Proteomes" id="UP000504607">
    <property type="component" value="Unplaced"/>
</dbReference>
<keyword evidence="1" id="KW-1185">Reference proteome</keyword>
<dbReference type="OrthoDB" id="5772781at2759"/>
<dbReference type="RefSeq" id="XP_010911179.1">
    <property type="nucleotide sequence ID" value="XM_010912877.2"/>
</dbReference>
<protein>
    <submittedName>
        <fullName evidence="2">Protein-ribulosamine 3-kinase, chloroplastic</fullName>
    </submittedName>
</protein>
<dbReference type="InterPro" id="IPR016477">
    <property type="entry name" value="Fructo-/Ketosamine-3-kinase"/>
</dbReference>
<accession>A0A6I9QMY3</accession>
<sequence>MGHVGAFSFPFSLPRSRRFSLAQPFSVVAAMSDDPIRAWILTEGKATQITRISPIGGGCVSHASRYDTDSGPFFVKTNSELRKTSVTLHF</sequence>
<organism evidence="1 2">
    <name type="scientific">Elaeis guineensis var. tenera</name>
    <name type="common">Oil palm</name>
    <dbReference type="NCBI Taxonomy" id="51953"/>
    <lineage>
        <taxon>Eukaryota</taxon>
        <taxon>Viridiplantae</taxon>
        <taxon>Streptophyta</taxon>
        <taxon>Embryophyta</taxon>
        <taxon>Tracheophyta</taxon>
        <taxon>Spermatophyta</taxon>
        <taxon>Magnoliopsida</taxon>
        <taxon>Liliopsida</taxon>
        <taxon>Arecaceae</taxon>
        <taxon>Arecoideae</taxon>
        <taxon>Cocoseae</taxon>
        <taxon>Elaeidinae</taxon>
        <taxon>Elaeis</taxon>
    </lineage>
</organism>
<name>A0A6I9QMY3_ELAGV</name>
<dbReference type="InParanoid" id="A0A6I9QMY3"/>
<reference evidence="2" key="1">
    <citation type="submission" date="2025-08" db="UniProtKB">
        <authorList>
            <consortium name="RefSeq"/>
        </authorList>
    </citation>
    <scope>IDENTIFICATION</scope>
</reference>
<evidence type="ECO:0000313" key="2">
    <source>
        <dbReference type="RefSeq" id="XP_010911179.1"/>
    </source>
</evidence>
<dbReference type="Pfam" id="PF03881">
    <property type="entry name" value="Fructosamin_kin"/>
    <property type="match status" value="1"/>
</dbReference>